<keyword evidence="1" id="KW-0472">Membrane</keyword>
<sequence>MVAALRRHFWPLLGFAALPCLANLLLIAGVMHADPALFFSSLATHLRLGPWPGSPTWFDPTIGLITEAQGMLSAKDWLAGIIPWWNPYTGIGMPLAAEMQTLSFFLPFVLLLRLAHGWLILRLVLQGLSGVALYALLLELGATRFAAFAAGALYALSGTFFMVPHAAGPLPFMPLLLLGIERAARAAEARTPLGWGGIAASLAAMLYAGYPEIAYFGGLLAAVWTLRHAVLLGADRWRFAGKIALGAGLGLAFAAPLLIPFLHYVAVSFLGPHGGFFARIAVPYSGLPLPVLPFIYGPIAAPAPASLVPPYGETLGIAWSQLGTWFGVVALGLASAALTCRTRHRGLVLVLAGYVLVWALRLRGVAPVRFLVNLIPFVGASDAIRFASPAMDLALLVMAGLALDRWQRDGALPRRAVLGAGALLGLIVAVSVWPALPALRAWYRASPDLLNFGMIACFAELACAASVLLLLAARPARAARLILAVLALGDATAALASGQFSAAWSGRLERGGVTFLAQHQGLARFFTLLPFGPNYPASSRIASINSNQLPVAANWIAYGQSHLGWKLFSTIADQTAALRRHIPAYQALGVKYVLAPPGDNPFRDTEHLRLDPATIRAINVQGATEIHGGLPAGLVRLRRIAVVSVLIGTYDGAARGPLLATLCAGTDCAHGAASLDRASDDAYLPIHLDHVLDIPPGTALRYRFRHPSGSGVAFWTGRIAADGKSPPITAPRLGFSTPLPQPAPRLVYRDQVMRIYSLAGVSPFYTAQGCTLAGAGWNRVTADCPAPTRLIRREAWFGGWHARIGGKPVPIAHAGPLFQSVMLPAGRSRVVFFYRPRLTRLACALALAALVLAAGLMIRDRRMLGGMPVPRL</sequence>
<organism evidence="2 3">
    <name type="scientific">Acidiphilium iwatense</name>
    <dbReference type="NCBI Taxonomy" id="768198"/>
    <lineage>
        <taxon>Bacteria</taxon>
        <taxon>Pseudomonadati</taxon>
        <taxon>Pseudomonadota</taxon>
        <taxon>Alphaproteobacteria</taxon>
        <taxon>Acetobacterales</taxon>
        <taxon>Acidocellaceae</taxon>
        <taxon>Acidiphilium</taxon>
    </lineage>
</organism>
<feature type="transmembrane region" description="Helical" evidence="1">
    <location>
        <begin position="243"/>
        <end position="266"/>
    </location>
</feature>
<gene>
    <name evidence="2" type="ORF">L2A60_14335</name>
</gene>
<protein>
    <submittedName>
        <fullName evidence="2">YfhO family protein</fullName>
    </submittedName>
</protein>
<feature type="transmembrane region" description="Helical" evidence="1">
    <location>
        <begin position="162"/>
        <end position="180"/>
    </location>
</feature>
<dbReference type="PANTHER" id="PTHR38454">
    <property type="entry name" value="INTEGRAL MEMBRANE PROTEIN-RELATED"/>
    <property type="match status" value="1"/>
</dbReference>
<dbReference type="RefSeq" id="WP_235705139.1">
    <property type="nucleotide sequence ID" value="NZ_JAKGBZ010000032.1"/>
</dbReference>
<keyword evidence="1" id="KW-1133">Transmembrane helix</keyword>
<feature type="transmembrane region" description="Helical" evidence="1">
    <location>
        <begin position="347"/>
        <end position="366"/>
    </location>
</feature>
<proteinExistence type="predicted"/>
<feature type="transmembrane region" description="Helical" evidence="1">
    <location>
        <begin position="386"/>
        <end position="404"/>
    </location>
</feature>
<comment type="caution">
    <text evidence="2">The sequence shown here is derived from an EMBL/GenBank/DDBJ whole genome shotgun (WGS) entry which is preliminary data.</text>
</comment>
<keyword evidence="1" id="KW-0812">Transmembrane</keyword>
<feature type="transmembrane region" description="Helical" evidence="1">
    <location>
        <begin position="838"/>
        <end position="858"/>
    </location>
</feature>
<evidence type="ECO:0000313" key="3">
    <source>
        <dbReference type="Proteomes" id="UP001521209"/>
    </source>
</evidence>
<dbReference type="PANTHER" id="PTHR38454:SF1">
    <property type="entry name" value="INTEGRAL MEMBRANE PROTEIN"/>
    <property type="match status" value="1"/>
</dbReference>
<dbReference type="EMBL" id="JAKGBZ010000032">
    <property type="protein sequence ID" value="MCF3947855.1"/>
    <property type="molecule type" value="Genomic_DNA"/>
</dbReference>
<feature type="transmembrane region" description="Helical" evidence="1">
    <location>
        <begin position="449"/>
        <end position="471"/>
    </location>
</feature>
<reference evidence="2 3" key="1">
    <citation type="submission" date="2022-01" db="EMBL/GenBank/DDBJ databases">
        <authorList>
            <person name="Won M."/>
            <person name="Kim S.-J."/>
            <person name="Kwon S.-W."/>
        </authorList>
    </citation>
    <scope>NUCLEOTIDE SEQUENCE [LARGE SCALE GENOMIC DNA]</scope>
    <source>
        <strain evidence="2 3">KCTC 23505</strain>
    </source>
</reference>
<evidence type="ECO:0000313" key="2">
    <source>
        <dbReference type="EMBL" id="MCF3947855.1"/>
    </source>
</evidence>
<feature type="transmembrane region" description="Helical" evidence="1">
    <location>
        <begin position="317"/>
        <end position="340"/>
    </location>
</feature>
<evidence type="ECO:0000256" key="1">
    <source>
        <dbReference type="SAM" id="Phobius"/>
    </source>
</evidence>
<feature type="transmembrane region" description="Helical" evidence="1">
    <location>
        <begin position="416"/>
        <end position="437"/>
    </location>
</feature>
<accession>A0ABS9E0D2</accession>
<feature type="transmembrane region" description="Helical" evidence="1">
    <location>
        <begin position="12"/>
        <end position="33"/>
    </location>
</feature>
<keyword evidence="3" id="KW-1185">Reference proteome</keyword>
<feature type="transmembrane region" description="Helical" evidence="1">
    <location>
        <begin position="192"/>
        <end position="210"/>
    </location>
</feature>
<name>A0ABS9E0D2_9PROT</name>
<feature type="transmembrane region" description="Helical" evidence="1">
    <location>
        <begin position="478"/>
        <end position="500"/>
    </location>
</feature>
<dbReference type="Proteomes" id="UP001521209">
    <property type="component" value="Unassembled WGS sequence"/>
</dbReference>
<dbReference type="InterPro" id="IPR018580">
    <property type="entry name" value="Uncharacterised_YfhO"/>
</dbReference>